<protein>
    <recommendedName>
        <fullName evidence="7">Transcription initiation factor TFIID subunit 12 domain-containing protein</fullName>
    </recommendedName>
</protein>
<gene>
    <name evidence="8" type="ORF">QJS10_CPB14g01643</name>
</gene>
<feature type="compositionally biased region" description="Low complexity" evidence="6">
    <location>
        <begin position="22"/>
        <end position="31"/>
    </location>
</feature>
<dbReference type="InterPro" id="IPR003228">
    <property type="entry name" value="TFIID_TAF12_dom"/>
</dbReference>
<dbReference type="GO" id="GO:0005669">
    <property type="term" value="C:transcription factor TFIID complex"/>
    <property type="evidence" value="ECO:0007669"/>
    <property type="project" value="InterPro"/>
</dbReference>
<feature type="domain" description="Transcription initiation factor TFIID subunit 12" evidence="7">
    <location>
        <begin position="351"/>
        <end position="391"/>
    </location>
</feature>
<organism evidence="8 9">
    <name type="scientific">Acorus calamus</name>
    <name type="common">Sweet flag</name>
    <dbReference type="NCBI Taxonomy" id="4465"/>
    <lineage>
        <taxon>Eukaryota</taxon>
        <taxon>Viridiplantae</taxon>
        <taxon>Streptophyta</taxon>
        <taxon>Embryophyta</taxon>
        <taxon>Tracheophyta</taxon>
        <taxon>Spermatophyta</taxon>
        <taxon>Magnoliopsida</taxon>
        <taxon>Liliopsida</taxon>
        <taxon>Acoraceae</taxon>
        <taxon>Acorus</taxon>
    </lineage>
</organism>
<sequence length="424" mass="46139">MADNSSITTTTSAASQKLPQIQDPQNPNSLSSPPPIDSQPQQQQQIHIQQQQQQQQQQLNNNNMVSPSNFQIQQGIQRSQNMQRLGQMQQQYGQAAVAAAALRHQQQQQAMYGQVNFSGAQIQQQQQQMSRPGQIGQGGGGQLPMLSGQAMQFNLQSQLLAGQIKNVAKGEDRFPIPYTEYVGSDVARDTGGNDDRNTWFGFAAENEWASLLYTAETEPWAVKTTTVAPSDRDFLSSASLLAATALFNFSNASEIHDPDSAADISTSTATPNGYSAATVSDTTANFATTTTTTSASAAAAAASAVIPEDGGLCSSKVHEPDRFTIRDCCIWHDNAWKFKSRNGSKQSTSWKRKIQDLVSQVDSLGRLDPEVEELLLEMADDFIDSVMAITCYNICMQSGEASEIFNIGIQGFVATPRLLTFLYS</sequence>
<keyword evidence="3" id="KW-0805">Transcription regulation</keyword>
<comment type="subcellular location">
    <subcellularLocation>
        <location evidence="1">Nucleus</location>
    </subcellularLocation>
</comment>
<evidence type="ECO:0000256" key="2">
    <source>
        <dbReference type="ARBA" id="ARBA00007530"/>
    </source>
</evidence>
<evidence type="ECO:0000256" key="3">
    <source>
        <dbReference type="ARBA" id="ARBA00023015"/>
    </source>
</evidence>
<dbReference type="Proteomes" id="UP001180020">
    <property type="component" value="Unassembled WGS sequence"/>
</dbReference>
<keyword evidence="4" id="KW-0804">Transcription</keyword>
<evidence type="ECO:0000256" key="6">
    <source>
        <dbReference type="SAM" id="MobiDB-lite"/>
    </source>
</evidence>
<name>A0AAV9DCL6_ACOCL</name>
<feature type="region of interest" description="Disordered" evidence="6">
    <location>
        <begin position="1"/>
        <end position="67"/>
    </location>
</feature>
<evidence type="ECO:0000313" key="8">
    <source>
        <dbReference type="EMBL" id="KAK1298785.1"/>
    </source>
</evidence>
<feature type="compositionally biased region" description="Low complexity" evidence="6">
    <location>
        <begin position="38"/>
        <end position="58"/>
    </location>
</feature>
<dbReference type="Pfam" id="PF03847">
    <property type="entry name" value="TFIID_20kDa"/>
    <property type="match status" value="1"/>
</dbReference>
<dbReference type="PANTHER" id="PTHR12264">
    <property type="entry name" value="TRANSCRIPTION INITIATION FACTOR TFIID SUBUNIT 12"/>
    <property type="match status" value="1"/>
</dbReference>
<feature type="compositionally biased region" description="Low complexity" evidence="6">
    <location>
        <begin position="1"/>
        <end position="15"/>
    </location>
</feature>
<evidence type="ECO:0000313" key="9">
    <source>
        <dbReference type="Proteomes" id="UP001180020"/>
    </source>
</evidence>
<dbReference type="AlphaFoldDB" id="A0AAV9DCL6"/>
<reference evidence="8" key="1">
    <citation type="journal article" date="2023" name="Nat. Commun.">
        <title>Diploid and tetraploid genomes of Acorus and the evolution of monocots.</title>
        <authorList>
            <person name="Ma L."/>
            <person name="Liu K.W."/>
            <person name="Li Z."/>
            <person name="Hsiao Y.Y."/>
            <person name="Qi Y."/>
            <person name="Fu T."/>
            <person name="Tang G.D."/>
            <person name="Zhang D."/>
            <person name="Sun W.H."/>
            <person name="Liu D.K."/>
            <person name="Li Y."/>
            <person name="Chen G.Z."/>
            <person name="Liu X.D."/>
            <person name="Liao X.Y."/>
            <person name="Jiang Y.T."/>
            <person name="Yu X."/>
            <person name="Hao Y."/>
            <person name="Huang J."/>
            <person name="Zhao X.W."/>
            <person name="Ke S."/>
            <person name="Chen Y.Y."/>
            <person name="Wu W.L."/>
            <person name="Hsu J.L."/>
            <person name="Lin Y.F."/>
            <person name="Huang M.D."/>
            <person name="Li C.Y."/>
            <person name="Huang L."/>
            <person name="Wang Z.W."/>
            <person name="Zhao X."/>
            <person name="Zhong W.Y."/>
            <person name="Peng D.H."/>
            <person name="Ahmad S."/>
            <person name="Lan S."/>
            <person name="Zhang J.S."/>
            <person name="Tsai W.C."/>
            <person name="Van de Peer Y."/>
            <person name="Liu Z.J."/>
        </authorList>
    </citation>
    <scope>NUCLEOTIDE SEQUENCE</scope>
    <source>
        <strain evidence="8">CP</strain>
    </source>
</reference>
<dbReference type="GO" id="GO:0051123">
    <property type="term" value="P:RNA polymerase II preinitiation complex assembly"/>
    <property type="evidence" value="ECO:0007669"/>
    <property type="project" value="TreeGrafter"/>
</dbReference>
<proteinExistence type="inferred from homology"/>
<dbReference type="InterPro" id="IPR009072">
    <property type="entry name" value="Histone-fold"/>
</dbReference>
<comment type="similarity">
    <text evidence="2">Belongs to the TAF12 family.</text>
</comment>
<dbReference type="Gene3D" id="1.10.20.10">
    <property type="entry name" value="Histone, subunit A"/>
    <property type="match status" value="1"/>
</dbReference>
<dbReference type="GO" id="GO:0046982">
    <property type="term" value="F:protein heterodimerization activity"/>
    <property type="evidence" value="ECO:0007669"/>
    <property type="project" value="InterPro"/>
</dbReference>
<dbReference type="GO" id="GO:0003677">
    <property type="term" value="F:DNA binding"/>
    <property type="evidence" value="ECO:0007669"/>
    <property type="project" value="TreeGrafter"/>
</dbReference>
<dbReference type="GO" id="GO:0017025">
    <property type="term" value="F:TBP-class protein binding"/>
    <property type="evidence" value="ECO:0007669"/>
    <property type="project" value="TreeGrafter"/>
</dbReference>
<dbReference type="PANTHER" id="PTHR12264:SF26">
    <property type="entry name" value="TRANSCRIPTION INITIATION FACTOR TFIID SUBUNIT 12B"/>
    <property type="match status" value="1"/>
</dbReference>
<evidence type="ECO:0000256" key="4">
    <source>
        <dbReference type="ARBA" id="ARBA00023163"/>
    </source>
</evidence>
<accession>A0AAV9DCL6</accession>
<evidence type="ECO:0000259" key="7">
    <source>
        <dbReference type="Pfam" id="PF03847"/>
    </source>
</evidence>
<comment type="caution">
    <text evidence="8">The sequence shown here is derived from an EMBL/GenBank/DDBJ whole genome shotgun (WGS) entry which is preliminary data.</text>
</comment>
<feature type="region of interest" description="Disordered" evidence="6">
    <location>
        <begin position="123"/>
        <end position="142"/>
    </location>
</feature>
<evidence type="ECO:0000256" key="1">
    <source>
        <dbReference type="ARBA" id="ARBA00004123"/>
    </source>
</evidence>
<reference evidence="8" key="2">
    <citation type="submission" date="2023-06" db="EMBL/GenBank/DDBJ databases">
        <authorList>
            <person name="Ma L."/>
            <person name="Liu K.-W."/>
            <person name="Li Z."/>
            <person name="Hsiao Y.-Y."/>
            <person name="Qi Y."/>
            <person name="Fu T."/>
            <person name="Tang G."/>
            <person name="Zhang D."/>
            <person name="Sun W.-H."/>
            <person name="Liu D.-K."/>
            <person name="Li Y."/>
            <person name="Chen G.-Z."/>
            <person name="Liu X.-D."/>
            <person name="Liao X.-Y."/>
            <person name="Jiang Y.-T."/>
            <person name="Yu X."/>
            <person name="Hao Y."/>
            <person name="Huang J."/>
            <person name="Zhao X.-W."/>
            <person name="Ke S."/>
            <person name="Chen Y.-Y."/>
            <person name="Wu W.-L."/>
            <person name="Hsu J.-L."/>
            <person name="Lin Y.-F."/>
            <person name="Huang M.-D."/>
            <person name="Li C.-Y."/>
            <person name="Huang L."/>
            <person name="Wang Z.-W."/>
            <person name="Zhao X."/>
            <person name="Zhong W.-Y."/>
            <person name="Peng D.-H."/>
            <person name="Ahmad S."/>
            <person name="Lan S."/>
            <person name="Zhang J.-S."/>
            <person name="Tsai W.-C."/>
            <person name="Van De Peer Y."/>
            <person name="Liu Z.-J."/>
        </authorList>
    </citation>
    <scope>NUCLEOTIDE SEQUENCE</scope>
    <source>
        <strain evidence="8">CP</strain>
        <tissue evidence="8">Leaves</tissue>
    </source>
</reference>
<keyword evidence="5" id="KW-0539">Nucleus</keyword>
<dbReference type="CDD" id="cd07981">
    <property type="entry name" value="HFD_TAF12"/>
    <property type="match status" value="1"/>
</dbReference>
<evidence type="ECO:0000256" key="5">
    <source>
        <dbReference type="ARBA" id="ARBA00023242"/>
    </source>
</evidence>
<keyword evidence="9" id="KW-1185">Reference proteome</keyword>
<dbReference type="GO" id="GO:0000124">
    <property type="term" value="C:SAGA complex"/>
    <property type="evidence" value="ECO:0007669"/>
    <property type="project" value="InterPro"/>
</dbReference>
<dbReference type="EMBL" id="JAUJYO010000014">
    <property type="protein sequence ID" value="KAK1298785.1"/>
    <property type="molecule type" value="Genomic_DNA"/>
</dbReference>
<dbReference type="InterPro" id="IPR037794">
    <property type="entry name" value="TAF12"/>
</dbReference>